<reference evidence="5 6" key="1">
    <citation type="submission" date="2020-08" db="EMBL/GenBank/DDBJ databases">
        <authorList>
            <person name="Liu C."/>
            <person name="Sun Q."/>
        </authorList>
    </citation>
    <scope>NUCLEOTIDE SEQUENCE [LARGE SCALE GENOMIC DNA]</scope>
    <source>
        <strain evidence="5 6">NSJ-29</strain>
    </source>
</reference>
<dbReference type="InterPro" id="IPR032823">
    <property type="entry name" value="BCA_ABC_TP_C"/>
</dbReference>
<dbReference type="GO" id="GO:0005524">
    <property type="term" value="F:ATP binding"/>
    <property type="evidence" value="ECO:0007669"/>
    <property type="project" value="UniProtKB-KW"/>
</dbReference>
<feature type="domain" description="ABC transporter" evidence="4">
    <location>
        <begin position="2"/>
        <end position="249"/>
    </location>
</feature>
<dbReference type="SUPFAM" id="SSF52540">
    <property type="entry name" value="P-loop containing nucleoside triphosphate hydrolases"/>
    <property type="match status" value="1"/>
</dbReference>
<dbReference type="SMART" id="SM00382">
    <property type="entry name" value="AAA"/>
    <property type="match status" value="1"/>
</dbReference>
<evidence type="ECO:0000313" key="5">
    <source>
        <dbReference type="EMBL" id="QNM09345.1"/>
    </source>
</evidence>
<evidence type="ECO:0000256" key="1">
    <source>
        <dbReference type="ARBA" id="ARBA00022448"/>
    </source>
</evidence>
<dbReference type="AlphaFoldDB" id="A0A7G9GEW3"/>
<sequence>MLAVNNVSMHFGGLVALNEVSMTVKDGEIRGLIGPNGSGKTTMINVITGFYSPTKGTVEMDGQVISGKTPNAVAKAGLCRTFQNINLFSEMTALENVVTAASTHQTANLASAVFKTKALKDQEKQCYDRARELLDFVGLAGKEEIKATNLPYGQQRLLEIARALATDPKLLLLDEPVAGMNEQESDEAANLVHKLRENGKTILLIEHHMKFVMSLCDTLTVLNYGKVIAEGTPSEIQNNEDVISIYLGKKRGK</sequence>
<dbReference type="FunFam" id="3.40.50.300:FF:000421">
    <property type="entry name" value="Branched-chain amino acid ABC transporter ATP-binding protein"/>
    <property type="match status" value="1"/>
</dbReference>
<keyword evidence="6" id="KW-1185">Reference proteome</keyword>
<dbReference type="InterPro" id="IPR027417">
    <property type="entry name" value="P-loop_NTPase"/>
</dbReference>
<keyword evidence="1" id="KW-0813">Transport</keyword>
<dbReference type="KEGG" id="whj:H9Q79_03385"/>
<proteinExistence type="predicted"/>
<keyword evidence="2" id="KW-0547">Nucleotide-binding</keyword>
<dbReference type="GO" id="GO:1903806">
    <property type="term" value="P:L-isoleucine import across plasma membrane"/>
    <property type="evidence" value="ECO:0007669"/>
    <property type="project" value="TreeGrafter"/>
</dbReference>
<evidence type="ECO:0000313" key="6">
    <source>
        <dbReference type="Proteomes" id="UP000515860"/>
    </source>
</evidence>
<evidence type="ECO:0000259" key="4">
    <source>
        <dbReference type="PROSITE" id="PS50893"/>
    </source>
</evidence>
<evidence type="ECO:0000256" key="3">
    <source>
        <dbReference type="ARBA" id="ARBA00022840"/>
    </source>
</evidence>
<organism evidence="5 6">
    <name type="scientific">Wansuia hejianensis</name>
    <dbReference type="NCBI Taxonomy" id="2763667"/>
    <lineage>
        <taxon>Bacteria</taxon>
        <taxon>Bacillati</taxon>
        <taxon>Bacillota</taxon>
        <taxon>Clostridia</taxon>
        <taxon>Lachnospirales</taxon>
        <taxon>Lachnospiraceae</taxon>
        <taxon>Wansuia</taxon>
    </lineage>
</organism>
<dbReference type="GO" id="GO:0042941">
    <property type="term" value="P:D-alanine transmembrane transport"/>
    <property type="evidence" value="ECO:0007669"/>
    <property type="project" value="TreeGrafter"/>
</dbReference>
<dbReference type="InterPro" id="IPR003593">
    <property type="entry name" value="AAA+_ATPase"/>
</dbReference>
<dbReference type="Pfam" id="PF00005">
    <property type="entry name" value="ABC_tran"/>
    <property type="match status" value="1"/>
</dbReference>
<accession>A0A7G9GEW3</accession>
<dbReference type="Gene3D" id="3.40.50.300">
    <property type="entry name" value="P-loop containing nucleotide triphosphate hydrolases"/>
    <property type="match status" value="1"/>
</dbReference>
<dbReference type="GO" id="GO:0015188">
    <property type="term" value="F:L-isoleucine transmembrane transporter activity"/>
    <property type="evidence" value="ECO:0007669"/>
    <property type="project" value="TreeGrafter"/>
</dbReference>
<dbReference type="InterPro" id="IPR003439">
    <property type="entry name" value="ABC_transporter-like_ATP-bd"/>
</dbReference>
<dbReference type="RefSeq" id="WP_118645933.1">
    <property type="nucleotide sequence ID" value="NZ_CP060635.1"/>
</dbReference>
<dbReference type="Pfam" id="PF12399">
    <property type="entry name" value="BCA_ABC_TP_C"/>
    <property type="match status" value="1"/>
</dbReference>
<dbReference type="EMBL" id="CP060635">
    <property type="protein sequence ID" value="QNM09345.1"/>
    <property type="molecule type" value="Genomic_DNA"/>
</dbReference>
<protein>
    <submittedName>
        <fullName evidence="5">ABC transporter ATP-binding protein</fullName>
    </submittedName>
</protein>
<dbReference type="PANTHER" id="PTHR45772:SF7">
    <property type="entry name" value="AMINO ACID ABC TRANSPORTER ATP-BINDING PROTEIN"/>
    <property type="match status" value="1"/>
</dbReference>
<dbReference type="GO" id="GO:0015192">
    <property type="term" value="F:L-phenylalanine transmembrane transporter activity"/>
    <property type="evidence" value="ECO:0007669"/>
    <property type="project" value="TreeGrafter"/>
</dbReference>
<dbReference type="GO" id="GO:0005886">
    <property type="term" value="C:plasma membrane"/>
    <property type="evidence" value="ECO:0007669"/>
    <property type="project" value="TreeGrafter"/>
</dbReference>
<evidence type="ECO:0000256" key="2">
    <source>
        <dbReference type="ARBA" id="ARBA00022741"/>
    </source>
</evidence>
<name>A0A7G9GEW3_9FIRM</name>
<gene>
    <name evidence="5" type="ORF">H9Q79_03385</name>
</gene>
<dbReference type="GO" id="GO:0016887">
    <property type="term" value="F:ATP hydrolysis activity"/>
    <property type="evidence" value="ECO:0007669"/>
    <property type="project" value="InterPro"/>
</dbReference>
<dbReference type="GO" id="GO:0005304">
    <property type="term" value="F:L-valine transmembrane transporter activity"/>
    <property type="evidence" value="ECO:0007669"/>
    <property type="project" value="TreeGrafter"/>
</dbReference>
<dbReference type="PROSITE" id="PS50893">
    <property type="entry name" value="ABC_TRANSPORTER_2"/>
    <property type="match status" value="1"/>
</dbReference>
<dbReference type="CDD" id="cd03219">
    <property type="entry name" value="ABC_Mj1267_LivG_branched"/>
    <property type="match status" value="1"/>
</dbReference>
<dbReference type="InterPro" id="IPR051120">
    <property type="entry name" value="ABC_AA/LPS_Transport"/>
</dbReference>
<dbReference type="GO" id="GO:1903805">
    <property type="term" value="P:L-valine import across plasma membrane"/>
    <property type="evidence" value="ECO:0007669"/>
    <property type="project" value="TreeGrafter"/>
</dbReference>
<dbReference type="GO" id="GO:0015808">
    <property type="term" value="P:L-alanine transport"/>
    <property type="evidence" value="ECO:0007669"/>
    <property type="project" value="TreeGrafter"/>
</dbReference>
<dbReference type="Proteomes" id="UP000515860">
    <property type="component" value="Chromosome"/>
</dbReference>
<dbReference type="PANTHER" id="PTHR45772">
    <property type="entry name" value="CONSERVED COMPONENT OF ABC TRANSPORTER FOR NATURAL AMINO ACIDS-RELATED"/>
    <property type="match status" value="1"/>
</dbReference>
<keyword evidence="3 5" id="KW-0067">ATP-binding</keyword>